<keyword evidence="2" id="KW-1185">Reference proteome</keyword>
<dbReference type="AlphaFoldDB" id="B5YI63"/>
<accession>B5YI63</accession>
<dbReference type="KEGG" id="tye:THEYE_A1904"/>
<evidence type="ECO:0000313" key="2">
    <source>
        <dbReference type="Proteomes" id="UP000000718"/>
    </source>
</evidence>
<protein>
    <submittedName>
        <fullName evidence="1">Uncharacterized protein</fullName>
    </submittedName>
</protein>
<proteinExistence type="predicted"/>
<reference evidence="1" key="2">
    <citation type="journal article" date="2015" name="Genome Announc.">
        <title>Genome Sequence of the Sulfate-Reducing Thermophilic Bacterium Thermodesulfovibrio yellowstonii Strain DSM 11347T (Phylum Nitrospirae).</title>
        <authorList>
            <person name="Bhatnagar S."/>
            <person name="Badger J.H."/>
            <person name="Madupu R."/>
            <person name="Khouri H.M."/>
            <person name="O'Connor E.M."/>
            <person name="Robb F.T."/>
            <person name="Ward N.L."/>
            <person name="Eisen J.A."/>
        </authorList>
    </citation>
    <scope>NUCLEOTIDE SEQUENCE [LARGE SCALE GENOMIC DNA]</scope>
    <source>
        <strain evidence="1">DSM 11347</strain>
    </source>
</reference>
<name>B5YI63_THEYD</name>
<reference evidence="1" key="1">
    <citation type="submission" date="2008-08" db="EMBL/GenBank/DDBJ databases">
        <authorList>
            <person name="Dodson R.J."/>
            <person name="Durkin A.S."/>
            <person name="Wu M."/>
            <person name="Eisen J."/>
            <person name="Sutton G."/>
        </authorList>
    </citation>
    <scope>NUCLEOTIDE SEQUENCE</scope>
    <source>
        <strain evidence="1">DSM 11347</strain>
    </source>
</reference>
<dbReference type="InParanoid" id="B5YI63"/>
<dbReference type="EnsemblBacteria" id="ACI21299">
    <property type="protein sequence ID" value="ACI21299"/>
    <property type="gene ID" value="THEYE_A1904"/>
</dbReference>
<organism evidence="1 2">
    <name type="scientific">Thermodesulfovibrio yellowstonii (strain ATCC 51303 / DSM 11347 / YP87)</name>
    <dbReference type="NCBI Taxonomy" id="289376"/>
    <lineage>
        <taxon>Bacteria</taxon>
        <taxon>Pseudomonadati</taxon>
        <taxon>Nitrospirota</taxon>
        <taxon>Thermodesulfovibrionia</taxon>
        <taxon>Thermodesulfovibrionales</taxon>
        <taxon>Thermodesulfovibrionaceae</taxon>
        <taxon>Thermodesulfovibrio</taxon>
    </lineage>
</organism>
<gene>
    <name evidence="1" type="ordered locus">THEYE_A1904</name>
</gene>
<dbReference type="Proteomes" id="UP000000718">
    <property type="component" value="Chromosome"/>
</dbReference>
<dbReference type="PATRIC" id="fig|289376.4.peg.1860"/>
<dbReference type="EMBL" id="CP001147">
    <property type="protein sequence ID" value="ACI21299.1"/>
    <property type="molecule type" value="Genomic_DNA"/>
</dbReference>
<evidence type="ECO:0000313" key="1">
    <source>
        <dbReference type="EMBL" id="ACI21299.1"/>
    </source>
</evidence>
<dbReference type="HOGENOM" id="CLU_3334187_0_0_0"/>
<dbReference type="STRING" id="289376.THEYE_A1904"/>
<sequence length="38" mass="4431">MILRIGNFNFLTIISDSLYCKKPQKFIKGERNGNLPNF</sequence>